<gene>
    <name evidence="9" type="ORF">GCM10010145_33380</name>
</gene>
<evidence type="ECO:0000313" key="9">
    <source>
        <dbReference type="EMBL" id="GGQ60586.1"/>
    </source>
</evidence>
<evidence type="ECO:0000256" key="5">
    <source>
        <dbReference type="ARBA" id="ARBA00023163"/>
    </source>
</evidence>
<dbReference type="RefSeq" id="WP_189217620.1">
    <property type="nucleotide sequence ID" value="NZ_BMQK01000006.1"/>
</dbReference>
<accession>A0A918ES64</accession>
<evidence type="ECO:0000256" key="1">
    <source>
        <dbReference type="ARBA" id="ARBA00005820"/>
    </source>
</evidence>
<dbReference type="AlphaFoldDB" id="A0A918ES64"/>
<dbReference type="GO" id="GO:0003677">
    <property type="term" value="F:DNA binding"/>
    <property type="evidence" value="ECO:0007669"/>
    <property type="project" value="UniProtKB-UniRule"/>
</dbReference>
<evidence type="ECO:0000256" key="6">
    <source>
        <dbReference type="PROSITE-ProRule" id="PRU01091"/>
    </source>
</evidence>
<dbReference type="GO" id="GO:0000160">
    <property type="term" value="P:phosphorelay signal transduction system"/>
    <property type="evidence" value="ECO:0007669"/>
    <property type="project" value="UniProtKB-KW"/>
</dbReference>
<feature type="domain" description="OmpR/PhoB-type" evidence="8">
    <location>
        <begin position="1"/>
        <end position="99"/>
    </location>
</feature>
<dbReference type="SMART" id="SM01043">
    <property type="entry name" value="BTAD"/>
    <property type="match status" value="1"/>
</dbReference>
<dbReference type="InterPro" id="IPR036388">
    <property type="entry name" value="WH-like_DNA-bd_sf"/>
</dbReference>
<keyword evidence="4 6" id="KW-0238">DNA-binding</keyword>
<keyword evidence="10" id="KW-1185">Reference proteome</keyword>
<protein>
    <recommendedName>
        <fullName evidence="8">OmpR/PhoB-type domain-containing protein</fullName>
    </recommendedName>
</protein>
<feature type="region of interest" description="Disordered" evidence="7">
    <location>
        <begin position="256"/>
        <end position="277"/>
    </location>
</feature>
<dbReference type="SUPFAM" id="SSF46894">
    <property type="entry name" value="C-terminal effector domain of the bipartite response regulators"/>
    <property type="match status" value="1"/>
</dbReference>
<dbReference type="InterPro" id="IPR005158">
    <property type="entry name" value="BTAD"/>
</dbReference>
<feature type="DNA-binding region" description="OmpR/PhoB-type" evidence="6">
    <location>
        <begin position="1"/>
        <end position="99"/>
    </location>
</feature>
<evidence type="ECO:0000259" key="8">
    <source>
        <dbReference type="PROSITE" id="PS51755"/>
    </source>
</evidence>
<dbReference type="InterPro" id="IPR051677">
    <property type="entry name" value="AfsR-DnrI-RedD_regulator"/>
</dbReference>
<feature type="compositionally biased region" description="Low complexity" evidence="7">
    <location>
        <begin position="256"/>
        <end position="272"/>
    </location>
</feature>
<dbReference type="CDD" id="cd15831">
    <property type="entry name" value="BTAD"/>
    <property type="match status" value="1"/>
</dbReference>
<reference evidence="9" key="2">
    <citation type="submission" date="2020-09" db="EMBL/GenBank/DDBJ databases">
        <authorList>
            <person name="Sun Q."/>
            <person name="Ohkuma M."/>
        </authorList>
    </citation>
    <scope>NUCLEOTIDE SEQUENCE</scope>
    <source>
        <strain evidence="9">JCM 3131</strain>
    </source>
</reference>
<dbReference type="Gene3D" id="1.25.40.10">
    <property type="entry name" value="Tetratricopeptide repeat domain"/>
    <property type="match status" value="1"/>
</dbReference>
<dbReference type="PROSITE" id="PS51755">
    <property type="entry name" value="OMPR_PHOB"/>
    <property type="match status" value="1"/>
</dbReference>
<dbReference type="SMART" id="SM00862">
    <property type="entry name" value="Trans_reg_C"/>
    <property type="match status" value="1"/>
</dbReference>
<dbReference type="SUPFAM" id="SSF48452">
    <property type="entry name" value="TPR-like"/>
    <property type="match status" value="1"/>
</dbReference>
<keyword evidence="2" id="KW-0902">Two-component regulatory system</keyword>
<reference evidence="9" key="1">
    <citation type="journal article" date="2014" name="Int. J. Syst. Evol. Microbiol.">
        <title>Complete genome sequence of Corynebacterium casei LMG S-19264T (=DSM 44701T), isolated from a smear-ripened cheese.</title>
        <authorList>
            <consortium name="US DOE Joint Genome Institute (JGI-PGF)"/>
            <person name="Walter F."/>
            <person name="Albersmeier A."/>
            <person name="Kalinowski J."/>
            <person name="Ruckert C."/>
        </authorList>
    </citation>
    <scope>NUCLEOTIDE SEQUENCE</scope>
    <source>
        <strain evidence="9">JCM 3131</strain>
    </source>
</reference>
<evidence type="ECO:0000256" key="3">
    <source>
        <dbReference type="ARBA" id="ARBA00023015"/>
    </source>
</evidence>
<evidence type="ECO:0000313" key="10">
    <source>
        <dbReference type="Proteomes" id="UP000620156"/>
    </source>
</evidence>
<proteinExistence type="inferred from homology"/>
<dbReference type="Proteomes" id="UP000620156">
    <property type="component" value="Unassembled WGS sequence"/>
</dbReference>
<dbReference type="PANTHER" id="PTHR35807">
    <property type="entry name" value="TRANSCRIPTIONAL REGULATOR REDD-RELATED"/>
    <property type="match status" value="1"/>
</dbReference>
<dbReference type="InterPro" id="IPR011990">
    <property type="entry name" value="TPR-like_helical_dom_sf"/>
</dbReference>
<dbReference type="Gene3D" id="1.10.10.10">
    <property type="entry name" value="Winged helix-like DNA-binding domain superfamily/Winged helix DNA-binding domain"/>
    <property type="match status" value="1"/>
</dbReference>
<dbReference type="GO" id="GO:0006355">
    <property type="term" value="P:regulation of DNA-templated transcription"/>
    <property type="evidence" value="ECO:0007669"/>
    <property type="project" value="InterPro"/>
</dbReference>
<organism evidence="9 10">
    <name type="scientific">Streptomyces ruber</name>
    <dbReference type="NCBI Taxonomy" id="83378"/>
    <lineage>
        <taxon>Bacteria</taxon>
        <taxon>Bacillati</taxon>
        <taxon>Actinomycetota</taxon>
        <taxon>Actinomycetes</taxon>
        <taxon>Kitasatosporales</taxon>
        <taxon>Streptomycetaceae</taxon>
        <taxon>Streptomyces</taxon>
    </lineage>
</organism>
<keyword evidence="3" id="KW-0805">Transcription regulation</keyword>
<dbReference type="Pfam" id="PF03704">
    <property type="entry name" value="BTAD"/>
    <property type="match status" value="1"/>
</dbReference>
<evidence type="ECO:0000256" key="4">
    <source>
        <dbReference type="ARBA" id="ARBA00023125"/>
    </source>
</evidence>
<dbReference type="InterPro" id="IPR001867">
    <property type="entry name" value="OmpR/PhoB-type_DNA-bd"/>
</dbReference>
<sequence length="298" mass="32131">MQFRILGPPDLYDETHDRCAPLGAPKLRLLLGALLTRPNTPVPREELVRELWGTAPSHRAFRSLNAHVSALRKAMAQQEAEPRDAPRLVAREAGYALRAQAAETDFGRFGQALARARRTTAHDPEGTYASLCGALALWRGPVLGGGPHGPACGRLAARLERDRVDALEIYFDCALRTGRHERVLPELQDATAAHPLRERLHDQLMLALCRCGRAPEAIGVYRRARRRLAVAGGHTPLLTARLEQIGVCSPVLTDPAADAEAPGPSGPGAPAARTGHEVSPRSVVGYLTELLSGQVLAP</sequence>
<name>A0A918ES64_9ACTN</name>
<evidence type="ECO:0000256" key="2">
    <source>
        <dbReference type="ARBA" id="ARBA00023012"/>
    </source>
</evidence>
<comment type="similarity">
    <text evidence="1">Belongs to the AfsR/DnrI/RedD regulatory family.</text>
</comment>
<dbReference type="InterPro" id="IPR016032">
    <property type="entry name" value="Sig_transdc_resp-reg_C-effctor"/>
</dbReference>
<comment type="caution">
    <text evidence="9">The sequence shown here is derived from an EMBL/GenBank/DDBJ whole genome shotgun (WGS) entry which is preliminary data.</text>
</comment>
<dbReference type="Pfam" id="PF00486">
    <property type="entry name" value="Trans_reg_C"/>
    <property type="match status" value="1"/>
</dbReference>
<dbReference type="EMBL" id="BMQK01000006">
    <property type="protein sequence ID" value="GGQ60586.1"/>
    <property type="molecule type" value="Genomic_DNA"/>
</dbReference>
<keyword evidence="5" id="KW-0804">Transcription</keyword>
<evidence type="ECO:0000256" key="7">
    <source>
        <dbReference type="SAM" id="MobiDB-lite"/>
    </source>
</evidence>
<dbReference type="PANTHER" id="PTHR35807:SF1">
    <property type="entry name" value="TRANSCRIPTIONAL REGULATOR REDD"/>
    <property type="match status" value="1"/>
</dbReference>